<dbReference type="STRING" id="1314783.A0A165PKI0"/>
<evidence type="ECO:0000256" key="2">
    <source>
        <dbReference type="ARBA" id="ARBA00022803"/>
    </source>
</evidence>
<keyword evidence="2 3" id="KW-0802">TPR repeat</keyword>
<organism evidence="5 6">
    <name type="scientific">Daedalea quercina L-15889</name>
    <dbReference type="NCBI Taxonomy" id="1314783"/>
    <lineage>
        <taxon>Eukaryota</taxon>
        <taxon>Fungi</taxon>
        <taxon>Dikarya</taxon>
        <taxon>Basidiomycota</taxon>
        <taxon>Agaricomycotina</taxon>
        <taxon>Agaricomycetes</taxon>
        <taxon>Polyporales</taxon>
        <taxon>Fomitopsis</taxon>
    </lineage>
</organism>
<dbReference type="SUPFAM" id="SSF48452">
    <property type="entry name" value="TPR-like"/>
    <property type="match status" value="5"/>
</dbReference>
<dbReference type="PROSITE" id="PS50005">
    <property type="entry name" value="TPR"/>
    <property type="match status" value="4"/>
</dbReference>
<gene>
    <name evidence="5" type="ORF">DAEQUDRAFT_751371</name>
</gene>
<dbReference type="InterPro" id="IPR039226">
    <property type="entry name" value="Ski3/TTC37"/>
</dbReference>
<evidence type="ECO:0000256" key="1">
    <source>
        <dbReference type="ARBA" id="ARBA00022737"/>
    </source>
</evidence>
<feature type="repeat" description="TPR" evidence="3">
    <location>
        <begin position="667"/>
        <end position="700"/>
    </location>
</feature>
<feature type="region of interest" description="Disordered" evidence="4">
    <location>
        <begin position="151"/>
        <end position="170"/>
    </location>
</feature>
<evidence type="ECO:0000256" key="3">
    <source>
        <dbReference type="PROSITE-ProRule" id="PRU00339"/>
    </source>
</evidence>
<dbReference type="Pfam" id="PF18833">
    <property type="entry name" value="TPR_22"/>
    <property type="match status" value="1"/>
</dbReference>
<evidence type="ECO:0000313" key="6">
    <source>
        <dbReference type="Proteomes" id="UP000076727"/>
    </source>
</evidence>
<feature type="repeat" description="TPR" evidence="3">
    <location>
        <begin position="982"/>
        <end position="1015"/>
    </location>
</feature>
<proteinExistence type="predicted"/>
<evidence type="ECO:0000256" key="4">
    <source>
        <dbReference type="SAM" id="MobiDB-lite"/>
    </source>
</evidence>
<dbReference type="Pfam" id="PF13432">
    <property type="entry name" value="TPR_16"/>
    <property type="match status" value="3"/>
</dbReference>
<dbReference type="PANTHER" id="PTHR15704">
    <property type="entry name" value="SUPERKILLER 3 PROTEIN-RELATED"/>
    <property type="match status" value="1"/>
</dbReference>
<feature type="repeat" description="TPR" evidence="3">
    <location>
        <begin position="39"/>
        <end position="72"/>
    </location>
</feature>
<dbReference type="Gene3D" id="1.25.40.10">
    <property type="entry name" value="Tetratricopeptide repeat domain"/>
    <property type="match status" value="4"/>
</dbReference>
<feature type="repeat" description="TPR" evidence="3">
    <location>
        <begin position="701"/>
        <end position="734"/>
    </location>
</feature>
<name>A0A165PKI0_9APHY</name>
<dbReference type="GO" id="GO:0006401">
    <property type="term" value="P:RNA catabolic process"/>
    <property type="evidence" value="ECO:0007669"/>
    <property type="project" value="InterPro"/>
</dbReference>
<dbReference type="OrthoDB" id="421075at2759"/>
<dbReference type="GO" id="GO:0055087">
    <property type="term" value="C:Ski complex"/>
    <property type="evidence" value="ECO:0007669"/>
    <property type="project" value="InterPro"/>
</dbReference>
<dbReference type="Proteomes" id="UP000076727">
    <property type="component" value="Unassembled WGS sequence"/>
</dbReference>
<reference evidence="5 6" key="1">
    <citation type="journal article" date="2016" name="Mol. Biol. Evol.">
        <title>Comparative Genomics of Early-Diverging Mushroom-Forming Fungi Provides Insights into the Origins of Lignocellulose Decay Capabilities.</title>
        <authorList>
            <person name="Nagy L.G."/>
            <person name="Riley R."/>
            <person name="Tritt A."/>
            <person name="Adam C."/>
            <person name="Daum C."/>
            <person name="Floudas D."/>
            <person name="Sun H."/>
            <person name="Yadav J.S."/>
            <person name="Pangilinan J."/>
            <person name="Larsson K.H."/>
            <person name="Matsuura K."/>
            <person name="Barry K."/>
            <person name="Labutti K."/>
            <person name="Kuo R."/>
            <person name="Ohm R.A."/>
            <person name="Bhattacharya S.S."/>
            <person name="Shirouzu T."/>
            <person name="Yoshinaga Y."/>
            <person name="Martin F.M."/>
            <person name="Grigoriev I.V."/>
            <person name="Hibbett D.S."/>
        </authorList>
    </citation>
    <scope>NUCLEOTIDE SEQUENCE [LARGE SCALE GENOMIC DNA]</scope>
    <source>
        <strain evidence="5 6">L-15889</strain>
    </source>
</reference>
<accession>A0A165PKI0</accession>
<protein>
    <submittedName>
        <fullName evidence="5">TPR-like protein</fullName>
    </submittedName>
</protein>
<dbReference type="PANTHER" id="PTHR15704:SF7">
    <property type="entry name" value="SUPERKILLER COMPLEX PROTEIN 3"/>
    <property type="match status" value="1"/>
</dbReference>
<dbReference type="SMART" id="SM00028">
    <property type="entry name" value="TPR"/>
    <property type="match status" value="11"/>
</dbReference>
<dbReference type="InterPro" id="IPR019734">
    <property type="entry name" value="TPR_rpt"/>
</dbReference>
<dbReference type="PROSITE" id="PS50293">
    <property type="entry name" value="TPR_REGION"/>
    <property type="match status" value="1"/>
</dbReference>
<keyword evidence="6" id="KW-1185">Reference proteome</keyword>
<dbReference type="InterPro" id="IPR040962">
    <property type="entry name" value="TPR_22"/>
</dbReference>
<dbReference type="InterPro" id="IPR011990">
    <property type="entry name" value="TPR-like_helical_dom_sf"/>
</dbReference>
<keyword evidence="1" id="KW-0677">Repeat</keyword>
<sequence length="1432" mass="158395">MSVILKTKLKAAKDAVGKKEYEKARDASLAVLDYDSENYHANVFLGVSYLNLSEFEQSEQAYKKAITSSPDQSLAWQGLSQLYEKTEQWDKYSETLEHLAHLFAKTNDATKCAETLQKWLEFRRKPEHGTRMQLAQALSLMLPDSPLYPVLSTLPPPDPTNPTLTSTHPTQSAIQNSLPVLEELVSLHEQEESGNIEKEFQKRRTRLGAAGPEQLRKEVAREFLGPSQLPRLYNEIINHPSTSDELRRAAESKLLDHRQRYLSVLPSTGDTEAEKAKVAAEVDEQINGMVLLKIPNELAWTLFIEGKDAESIEQYDFAILRQFVQLFPGTARTSLIKGYFGYAGIPLTDGDDVDDDEKDVHKIGDATEDYIDTIADAFASLPDSVIVHRIMTEIYVNENDLENIIKVAESGLEVARRAEQNTGKTLSRVKKAFNVALATALVDFFPPKHHIRALGIISPILAKEPDNVLCLMGRGYILEYANKWQEADEIFSKVAQLLPDDLDHGIRAKEESAWCRANSGSLEDAAATLMDVVSIVDSLDDRETDKARCWYRLGKCYWDMGSDHREQAYRHFITSLKCSSTFAPAFTALGIYYSDHLSPPDPNRASRCFQKAFELDPREVDAARRLAEGFAEEREWDLVEVVARRTIDGEGGLEGGTATARYLPINAWAWKAVGVVELNHQNYPSAIQAFQIALRTDVDDQLSWLRLGEAYSKAGRFAAAVKALDRARELDPEDWICSYFIGEVQRQTGAYEEAITAFESILVKHPSELGVLASLGQTYLDLGQAEIATAYTSRAETSFLAAIRVVLRLIDASPGYRRVAWKKVADATFHLSRFRQFSDEDAVRTALGELIPLVSDHPGTTLAGIMTLPISPDTTSDTATLALQIALAAYEYRTSLGDHDDAARGSAHYDFGAALFAYARKVAQTAAESTRQLGIHQIKEALRCEPTNEQYWNALGSATFESQPRVAQHAYIRALEINSKNSATWTSLGLFYLHHDDVELANEAFYKAQTLDPDYALAWVGQGLVATLNGHSQEARALFEHATSLAAPVPEADVEFATRLFKKLNTASPRTAPTSDVLFPAFFVLDRFCRSRPDDASAQHLFGLICERIGHVELGIEVLGRAMSLLEAAYEESEDPVIEKCFAIAHTNMARLRLSIMEYDGVLTSTGVVIGLLPEDPEDQPTRILLAQAQFLSGLAHFKLGQLPEALGFLEAGMSVAADDPTMRGHIVVLLGQTLWAIGSDEGRESAKNQLLQSIQSDPENLMAINTLAGMGILTGDESLVDAALSEILSLPLDQRLSRDPDGDVTYLLIQHHLAMFGQGDVTQALSVAQKAVLAEPSQPEMRRTLAGLNVQQGDGKSALAVLAGTSGSRENNLDNARRSLHLEAITHSIAEPNAKRAAEGRKLAQKAVMLAPWNMRNWQALAFTHNQSQQK</sequence>
<dbReference type="EMBL" id="KV429068">
    <property type="protein sequence ID" value="KZT68315.1"/>
    <property type="molecule type" value="Genomic_DNA"/>
</dbReference>
<evidence type="ECO:0000313" key="5">
    <source>
        <dbReference type="EMBL" id="KZT68315.1"/>
    </source>
</evidence>